<dbReference type="STRING" id="1565605.PG1C_11660"/>
<dbReference type="InterPro" id="IPR036779">
    <property type="entry name" value="LysM_dom_sf"/>
</dbReference>
<name>A0A0C5JCU1_9PROT</name>
<protein>
    <recommendedName>
        <fullName evidence="2">LysM domain-containing protein</fullName>
    </recommendedName>
</protein>
<evidence type="ECO:0000313" key="3">
    <source>
        <dbReference type="EMBL" id="AJP49635.1"/>
    </source>
</evidence>
<organism evidence="3 4">
    <name type="scientific">Rugosibacter aromaticivorans</name>
    <dbReference type="NCBI Taxonomy" id="1565605"/>
    <lineage>
        <taxon>Bacteria</taxon>
        <taxon>Pseudomonadati</taxon>
        <taxon>Pseudomonadota</taxon>
        <taxon>Betaproteobacteria</taxon>
        <taxon>Nitrosomonadales</taxon>
        <taxon>Sterolibacteriaceae</taxon>
        <taxon>Rugosibacter</taxon>
    </lineage>
</organism>
<keyword evidence="4" id="KW-1185">Reference proteome</keyword>
<evidence type="ECO:0000313" key="4">
    <source>
        <dbReference type="Proteomes" id="UP000061603"/>
    </source>
</evidence>
<dbReference type="Gene3D" id="3.10.350.10">
    <property type="entry name" value="LysM domain"/>
    <property type="match status" value="1"/>
</dbReference>
<dbReference type="InterPro" id="IPR011055">
    <property type="entry name" value="Dup_hybrid_motif"/>
</dbReference>
<dbReference type="InterPro" id="IPR018392">
    <property type="entry name" value="LysM"/>
</dbReference>
<dbReference type="SUPFAM" id="SSF51261">
    <property type="entry name" value="Duplicated hybrid motif"/>
    <property type="match status" value="1"/>
</dbReference>
<evidence type="ECO:0000259" key="2">
    <source>
        <dbReference type="PROSITE" id="PS51782"/>
    </source>
</evidence>
<dbReference type="PATRIC" id="fig|1565605.3.peg.2480"/>
<gene>
    <name evidence="3" type="ORF">PG1C_11660</name>
</gene>
<dbReference type="GO" id="GO:0032153">
    <property type="term" value="C:cell division site"/>
    <property type="evidence" value="ECO:0007669"/>
    <property type="project" value="TreeGrafter"/>
</dbReference>
<dbReference type="EMBL" id="CP010554">
    <property type="protein sequence ID" value="AJP49635.1"/>
    <property type="molecule type" value="Genomic_DNA"/>
</dbReference>
<evidence type="ECO:0000256" key="1">
    <source>
        <dbReference type="ARBA" id="ARBA00038420"/>
    </source>
</evidence>
<dbReference type="CDD" id="cd12797">
    <property type="entry name" value="M23_peptidase"/>
    <property type="match status" value="1"/>
</dbReference>
<dbReference type="InterPro" id="IPR050570">
    <property type="entry name" value="Cell_wall_metabolism_enzyme"/>
</dbReference>
<dbReference type="Proteomes" id="UP000061603">
    <property type="component" value="Chromosome"/>
</dbReference>
<dbReference type="SMART" id="SM00257">
    <property type="entry name" value="LysM"/>
    <property type="match status" value="1"/>
</dbReference>
<dbReference type="Pfam" id="PF01551">
    <property type="entry name" value="Peptidase_M23"/>
    <property type="match status" value="1"/>
</dbReference>
<accession>A0A0C5JCU1</accession>
<dbReference type="PANTHER" id="PTHR21666:SF263">
    <property type="entry name" value="MUREIN HYDROLASE ACTIVATOR NLPD"/>
    <property type="match status" value="1"/>
</dbReference>
<proteinExistence type="inferred from homology"/>
<dbReference type="GO" id="GO:0004222">
    <property type="term" value="F:metalloendopeptidase activity"/>
    <property type="evidence" value="ECO:0007669"/>
    <property type="project" value="TreeGrafter"/>
</dbReference>
<dbReference type="HOGENOM" id="CLU_029425_0_2_4"/>
<sequence length="292" mass="30733">MLLCALLSGCANYAPVPVVDRHGKPTANNAGSSTSSRTVTPGMYLVKKGDTLYSIALEHGQDYKDVAAWNQLDNANLIKVDQLLRVAPPESDVQVAVVKPVTTSGPIEIKAENTAADPFKREPKGGKVAFSADALAHAQSAVNAGKPATNTTVEPKVAEAPVAVEQPAVATAPGWIWPTNGKILEPFADGSSKGLDIAGKLGDPVLAAADGVVSYAGAGLRGYGNLVVLRHNATWLSVYAHNSKILVKEKQTVKRGQKIAEIGSSDAESPRLHFEIRQQGKPVDPQKILPAR</sequence>
<dbReference type="KEGG" id="rbu:PG1C_11660"/>
<dbReference type="Gene3D" id="2.70.70.10">
    <property type="entry name" value="Glucose Permease (Domain IIA)"/>
    <property type="match status" value="1"/>
</dbReference>
<dbReference type="AlphaFoldDB" id="A0A0C5JCU1"/>
<dbReference type="CDD" id="cd00118">
    <property type="entry name" value="LysM"/>
    <property type="match status" value="1"/>
</dbReference>
<dbReference type="PROSITE" id="PS51782">
    <property type="entry name" value="LYSM"/>
    <property type="match status" value="1"/>
</dbReference>
<dbReference type="Pfam" id="PF01476">
    <property type="entry name" value="LysM"/>
    <property type="match status" value="1"/>
</dbReference>
<comment type="similarity">
    <text evidence="1">Belongs to the E.coli NlpD/Haemophilus LppB family.</text>
</comment>
<dbReference type="PANTHER" id="PTHR21666">
    <property type="entry name" value="PEPTIDASE-RELATED"/>
    <property type="match status" value="1"/>
</dbReference>
<reference evidence="3 4" key="1">
    <citation type="journal article" date="2015" name="Genome Announc.">
        <title>Complete Genome Sequence of a Novel Bacterium within the Family Rhodocyclaceae That Degrades Polycyclic Aromatic Hydrocarbons.</title>
        <authorList>
            <person name="Singleton D.R."/>
            <person name="Dickey A.N."/>
            <person name="Scholl E.H."/>
            <person name="Wright F.A."/>
            <person name="Aitken M.D."/>
        </authorList>
    </citation>
    <scope>NUCLEOTIDE SEQUENCE [LARGE SCALE GENOMIC DNA]</scope>
    <source>
        <strain evidence="4">PG1-Ca6</strain>
    </source>
</reference>
<dbReference type="GO" id="GO:0009279">
    <property type="term" value="C:cell outer membrane"/>
    <property type="evidence" value="ECO:0007669"/>
    <property type="project" value="TreeGrafter"/>
</dbReference>
<feature type="domain" description="LysM" evidence="2">
    <location>
        <begin position="42"/>
        <end position="86"/>
    </location>
</feature>
<dbReference type="InterPro" id="IPR016047">
    <property type="entry name" value="M23ase_b-sheet_dom"/>
</dbReference>